<dbReference type="EMBL" id="CP032707">
    <property type="protein sequence ID" value="AYG94101.1"/>
    <property type="molecule type" value="Genomic_DNA"/>
</dbReference>
<dbReference type="GO" id="GO:0005506">
    <property type="term" value="F:iron ion binding"/>
    <property type="evidence" value="ECO:0007669"/>
    <property type="project" value="TreeGrafter"/>
</dbReference>
<name>A0A494RD94_9CAUL</name>
<organism evidence="2 3">
    <name type="scientific">Brevundimonas naejangsanensis</name>
    <dbReference type="NCBI Taxonomy" id="588932"/>
    <lineage>
        <taxon>Bacteria</taxon>
        <taxon>Pseudomonadati</taxon>
        <taxon>Pseudomonadota</taxon>
        <taxon>Alphaproteobacteria</taxon>
        <taxon>Caulobacterales</taxon>
        <taxon>Caulobacteraceae</taxon>
        <taxon>Brevundimonas</taxon>
    </lineage>
</organism>
<dbReference type="GO" id="GO:0016226">
    <property type="term" value="P:iron-sulfur cluster assembly"/>
    <property type="evidence" value="ECO:0007669"/>
    <property type="project" value="InterPro"/>
</dbReference>
<dbReference type="AlphaFoldDB" id="A0A494RD94"/>
<dbReference type="Pfam" id="PF01521">
    <property type="entry name" value="Fe-S_biosyn"/>
    <property type="match status" value="1"/>
</dbReference>
<evidence type="ECO:0000313" key="2">
    <source>
        <dbReference type="EMBL" id="AYG94101.1"/>
    </source>
</evidence>
<dbReference type="SUPFAM" id="SSF89360">
    <property type="entry name" value="HesB-like domain"/>
    <property type="match status" value="1"/>
</dbReference>
<dbReference type="Gene3D" id="2.60.300.12">
    <property type="entry name" value="HesB-like domain"/>
    <property type="match status" value="1"/>
</dbReference>
<accession>A0A494RD94</accession>
<reference evidence="2 3" key="1">
    <citation type="submission" date="2018-10" db="EMBL/GenBank/DDBJ databases">
        <title>Complete genome sequence of Brevundimonas naejangsanensis BRV3.</title>
        <authorList>
            <person name="Berrios L."/>
            <person name="Ely B."/>
        </authorList>
    </citation>
    <scope>NUCLEOTIDE SEQUENCE [LARGE SCALE GENOMIC DNA]</scope>
    <source>
        <strain evidence="2 3">BRV3</strain>
    </source>
</reference>
<dbReference type="PANTHER" id="PTHR43011:SF1">
    <property type="entry name" value="IRON-SULFUR CLUSTER ASSEMBLY 2 HOMOLOG, MITOCHONDRIAL"/>
    <property type="match status" value="1"/>
</dbReference>
<dbReference type="GO" id="GO:0051539">
    <property type="term" value="F:4 iron, 4 sulfur cluster binding"/>
    <property type="evidence" value="ECO:0007669"/>
    <property type="project" value="TreeGrafter"/>
</dbReference>
<proteinExistence type="predicted"/>
<feature type="domain" description="Core" evidence="1">
    <location>
        <begin position="28"/>
        <end position="124"/>
    </location>
</feature>
<dbReference type="InterPro" id="IPR035903">
    <property type="entry name" value="HesB-like_dom_sf"/>
</dbReference>
<dbReference type="InterPro" id="IPR016092">
    <property type="entry name" value="ATAP"/>
</dbReference>
<protein>
    <submittedName>
        <fullName evidence="2">Iron-sulfur cluster insertion protein ErpA</fullName>
    </submittedName>
</protein>
<dbReference type="PANTHER" id="PTHR43011">
    <property type="entry name" value="IRON-SULFUR CLUSTER ASSEMBLY 2 HOMOLOG, MITOCHONDRIAL"/>
    <property type="match status" value="1"/>
</dbReference>
<dbReference type="InterPro" id="IPR017870">
    <property type="entry name" value="FeS_cluster_insertion_CS"/>
</dbReference>
<evidence type="ECO:0000259" key="1">
    <source>
        <dbReference type="Pfam" id="PF01521"/>
    </source>
</evidence>
<evidence type="ECO:0000313" key="3">
    <source>
        <dbReference type="Proteomes" id="UP000276984"/>
    </source>
</evidence>
<gene>
    <name evidence="2" type="primary">erpA</name>
    <name evidence="2" type="ORF">D8I30_02050</name>
</gene>
<keyword evidence="3" id="KW-1185">Reference proteome</keyword>
<dbReference type="GO" id="GO:0051537">
    <property type="term" value="F:2 iron, 2 sulfur cluster binding"/>
    <property type="evidence" value="ECO:0007669"/>
    <property type="project" value="TreeGrafter"/>
</dbReference>
<dbReference type="NCBIfam" id="NF010147">
    <property type="entry name" value="PRK13623.1"/>
    <property type="match status" value="1"/>
</dbReference>
<sequence length="129" mass="13520">MSTVQSTESARDLSLSVATRSPEGIVLAESGARRLAKLSEAEGKPVLLRVAVDGGGCSGFQYRFELVDGPEADDLMVRRDGQAVVVDPVSVPFLKDSEIAFVDELAGAQFVIRNPNAASSCGCGVSFSI</sequence>
<dbReference type="Proteomes" id="UP000276984">
    <property type="component" value="Chromosome"/>
</dbReference>
<dbReference type="OrthoDB" id="9801228at2"/>
<dbReference type="InterPro" id="IPR000361">
    <property type="entry name" value="ATAP_core_dom"/>
</dbReference>
<dbReference type="NCBIfam" id="TIGR00049">
    <property type="entry name" value="iron-sulfur cluster assembly accessory protein"/>
    <property type="match status" value="1"/>
</dbReference>
<dbReference type="PROSITE" id="PS01152">
    <property type="entry name" value="HESB"/>
    <property type="match status" value="1"/>
</dbReference>